<evidence type="ECO:0000313" key="6">
    <source>
        <dbReference type="Proteomes" id="UP001596306"/>
    </source>
</evidence>
<dbReference type="PANTHER" id="PTHR43649">
    <property type="entry name" value="ARABINOSE-BINDING PROTEIN-RELATED"/>
    <property type="match status" value="1"/>
</dbReference>
<keyword evidence="4" id="KW-0732">Signal</keyword>
<dbReference type="RefSeq" id="WP_386730476.1">
    <property type="nucleotide sequence ID" value="NZ_JBHSTP010000002.1"/>
</dbReference>
<evidence type="ECO:0000256" key="3">
    <source>
        <dbReference type="ARBA" id="ARBA00022448"/>
    </source>
</evidence>
<proteinExistence type="inferred from homology"/>
<comment type="subcellular location">
    <subcellularLocation>
        <location evidence="1">Cell envelope</location>
    </subcellularLocation>
</comment>
<dbReference type="SUPFAM" id="SSF53850">
    <property type="entry name" value="Periplasmic binding protein-like II"/>
    <property type="match status" value="1"/>
</dbReference>
<comment type="similarity">
    <text evidence="2">Belongs to the bacterial solute-binding protein 1 family.</text>
</comment>
<evidence type="ECO:0000256" key="2">
    <source>
        <dbReference type="ARBA" id="ARBA00008520"/>
    </source>
</evidence>
<sequence>MATRSRTFVTIAAAISVLVAAVALGGGIALVGGIVGSGKTVVTVRLWDDKVAAAYEASFAEFEQSNSDIAIDVTVIPWSQYWTQLESDVLAGSAADIFWINSSYYADYADKGALLDIDRSFGTNAKSGWAPSVVDQFTRNGSLWGIPQLSDAGIAIYYNKAALAASGVSAESLEALVWNPDPAADTFLPVVQALTKDTSGRPANDPEFDASALAQFGYNAANELQAIQLPFIGSNGGRFQDGEEFTFTSPRTAEAMQYLVDLVNRYRVSPPAAATNADGDYSLDQFVGGRMALFQSGLYNLASVAEAANFDWGVASIPAGPAGRVSVTNGVAAAGNTASSHPGATRKVLAWLGSERGNRFIGANGAAVPGGVDAQQAYFDYWTSKGVDVSKFFDVVAGDATTISPPQGTNFNAVVAVYDPIFDEVFANGIPVAEGLERAEAEANAVIAK</sequence>
<organism evidence="5 6">
    <name type="scientific">Luethyella okanaganae</name>
    <dbReference type="NCBI Taxonomy" id="69372"/>
    <lineage>
        <taxon>Bacteria</taxon>
        <taxon>Bacillati</taxon>
        <taxon>Actinomycetota</taxon>
        <taxon>Actinomycetes</taxon>
        <taxon>Micrococcales</taxon>
        <taxon>Microbacteriaceae</taxon>
        <taxon>Luethyella</taxon>
    </lineage>
</organism>
<dbReference type="PANTHER" id="PTHR43649:SF31">
    <property type="entry name" value="SN-GLYCEROL-3-PHOSPHATE-BINDING PERIPLASMIC PROTEIN UGPB"/>
    <property type="match status" value="1"/>
</dbReference>
<dbReference type="Pfam" id="PF01547">
    <property type="entry name" value="SBP_bac_1"/>
    <property type="match status" value="1"/>
</dbReference>
<dbReference type="Gene3D" id="3.40.190.10">
    <property type="entry name" value="Periplasmic binding protein-like II"/>
    <property type="match status" value="1"/>
</dbReference>
<dbReference type="InterPro" id="IPR050490">
    <property type="entry name" value="Bact_solute-bd_prot1"/>
</dbReference>
<dbReference type="EMBL" id="JBHSTP010000002">
    <property type="protein sequence ID" value="MFC6356281.1"/>
    <property type="molecule type" value="Genomic_DNA"/>
</dbReference>
<dbReference type="CDD" id="cd13585">
    <property type="entry name" value="PBP2_TMBP_like"/>
    <property type="match status" value="1"/>
</dbReference>
<evidence type="ECO:0000313" key="5">
    <source>
        <dbReference type="EMBL" id="MFC6356281.1"/>
    </source>
</evidence>
<protein>
    <submittedName>
        <fullName evidence="5">ABC transporter substrate-binding protein</fullName>
    </submittedName>
</protein>
<name>A0ABW1VGZ4_9MICO</name>
<keyword evidence="3" id="KW-0813">Transport</keyword>
<evidence type="ECO:0000256" key="4">
    <source>
        <dbReference type="ARBA" id="ARBA00022729"/>
    </source>
</evidence>
<evidence type="ECO:0000256" key="1">
    <source>
        <dbReference type="ARBA" id="ARBA00004196"/>
    </source>
</evidence>
<gene>
    <name evidence="5" type="ORF">ACFQB0_09185</name>
</gene>
<dbReference type="Proteomes" id="UP001596306">
    <property type="component" value="Unassembled WGS sequence"/>
</dbReference>
<reference evidence="6" key="1">
    <citation type="journal article" date="2019" name="Int. J. Syst. Evol. Microbiol.">
        <title>The Global Catalogue of Microorganisms (GCM) 10K type strain sequencing project: providing services to taxonomists for standard genome sequencing and annotation.</title>
        <authorList>
            <consortium name="The Broad Institute Genomics Platform"/>
            <consortium name="The Broad Institute Genome Sequencing Center for Infectious Disease"/>
            <person name="Wu L."/>
            <person name="Ma J."/>
        </authorList>
    </citation>
    <scope>NUCLEOTIDE SEQUENCE [LARGE SCALE GENOMIC DNA]</scope>
    <source>
        <strain evidence="6">CCUG 43304</strain>
    </source>
</reference>
<keyword evidence="6" id="KW-1185">Reference proteome</keyword>
<accession>A0ABW1VGZ4</accession>
<dbReference type="InterPro" id="IPR006059">
    <property type="entry name" value="SBP"/>
</dbReference>
<comment type="caution">
    <text evidence="5">The sequence shown here is derived from an EMBL/GenBank/DDBJ whole genome shotgun (WGS) entry which is preliminary data.</text>
</comment>